<feature type="domain" description="GST N-terminal" evidence="2">
    <location>
        <begin position="19"/>
        <end position="99"/>
    </location>
</feature>
<feature type="compositionally biased region" description="Basic and acidic residues" evidence="1">
    <location>
        <begin position="240"/>
        <end position="298"/>
    </location>
</feature>
<gene>
    <name evidence="4" type="ORF">PCAR00345_LOCUS19494</name>
</gene>
<feature type="domain" description="GST C-terminal" evidence="3">
    <location>
        <begin position="104"/>
        <end position="236"/>
    </location>
</feature>
<dbReference type="InterPro" id="IPR036282">
    <property type="entry name" value="Glutathione-S-Trfase_C_sf"/>
</dbReference>
<dbReference type="EMBL" id="HBIZ01030608">
    <property type="protein sequence ID" value="CAE0766882.1"/>
    <property type="molecule type" value="Transcribed_RNA"/>
</dbReference>
<dbReference type="PANTHER" id="PTHR43986">
    <property type="entry name" value="ELONGATION FACTOR 1-GAMMA"/>
    <property type="match status" value="1"/>
</dbReference>
<reference evidence="4" key="1">
    <citation type="submission" date="2021-01" db="EMBL/GenBank/DDBJ databases">
        <authorList>
            <person name="Corre E."/>
            <person name="Pelletier E."/>
            <person name="Niang G."/>
            <person name="Scheremetjew M."/>
            <person name="Finn R."/>
            <person name="Kale V."/>
            <person name="Holt S."/>
            <person name="Cochrane G."/>
            <person name="Meng A."/>
            <person name="Brown T."/>
            <person name="Cohen L."/>
        </authorList>
    </citation>
    <scope>NUCLEOTIDE SEQUENCE</scope>
    <source>
        <strain evidence="4">CCMP645</strain>
    </source>
</reference>
<dbReference type="AlphaFoldDB" id="A0A7S4F181"/>
<dbReference type="GO" id="GO:0006414">
    <property type="term" value="P:translational elongation"/>
    <property type="evidence" value="ECO:0007669"/>
    <property type="project" value="TreeGrafter"/>
</dbReference>
<sequence length="484" mass="52169">MCHAATRTTHATSTTATPMPLTLYTYAGNTHALQSLIVAKYNGIEIDVPPFKMGTDNKTAAFLEKSPLGKVPVLQTAEGAICEAAAIVRYVGRMRADTNMYGSSFFEAGQVDQWVEFAKNELDLPVGMWIYPILGFINSNAKNTQQAKTELARALEVLQGHLVKHTYLVGEAITLADVVVSCSLLNAFKLVFDAEYLKPFPAVVRWFTTCVNQPEFTAVIGTTTLCAGAPAAAAPAPAAKAEKKADKPTEEPKQKEPKQKEPKKEEDKKVKKEKAPKEEKKKEEKKAEDPAAAAAKEREKLVKKVIKEGGKKGVEIEGASDMGGLEFFCTTIESPDGDLELLQLAMTSMNADPEEGAEDRKGCSGHVGKMIFSAGVQQLAIVSYVPADKMAKVDITEWTENVVKAVGGKVVKTSTDAVSPKGGKVMEAVVAADPDKGKFPLKDKDAAMAAAFAFLRSKGAFPDDDDDDDDEIAFGDDAFEEMGF</sequence>
<evidence type="ECO:0000256" key="1">
    <source>
        <dbReference type="SAM" id="MobiDB-lite"/>
    </source>
</evidence>
<feature type="region of interest" description="Disordered" evidence="1">
    <location>
        <begin position="236"/>
        <end position="298"/>
    </location>
</feature>
<dbReference type="InterPro" id="IPR004045">
    <property type="entry name" value="Glutathione_S-Trfase_N"/>
</dbReference>
<dbReference type="SFLD" id="SFLDS00019">
    <property type="entry name" value="Glutathione_Transferase_(cytos"/>
    <property type="match status" value="1"/>
</dbReference>
<dbReference type="Pfam" id="PF00043">
    <property type="entry name" value="GST_C"/>
    <property type="match status" value="1"/>
</dbReference>
<dbReference type="GO" id="GO:0005634">
    <property type="term" value="C:nucleus"/>
    <property type="evidence" value="ECO:0007669"/>
    <property type="project" value="TreeGrafter"/>
</dbReference>
<dbReference type="PANTHER" id="PTHR43986:SF1">
    <property type="entry name" value="ELONGATION FACTOR 1-GAMMA"/>
    <property type="match status" value="1"/>
</dbReference>
<dbReference type="FunFam" id="1.20.1050.10:FF:000006">
    <property type="entry name" value="Elongation factor 1 gamma"/>
    <property type="match status" value="1"/>
</dbReference>
<dbReference type="FunFam" id="3.40.30.10:FF:000148">
    <property type="entry name" value="Elongation factor 1B gamma"/>
    <property type="match status" value="1"/>
</dbReference>
<dbReference type="InterPro" id="IPR050802">
    <property type="entry name" value="EF-GSTs"/>
</dbReference>
<dbReference type="Gene3D" id="1.20.1050.10">
    <property type="match status" value="1"/>
</dbReference>
<evidence type="ECO:0000259" key="3">
    <source>
        <dbReference type="PROSITE" id="PS50405"/>
    </source>
</evidence>
<evidence type="ECO:0008006" key="5">
    <source>
        <dbReference type="Google" id="ProtNLM"/>
    </source>
</evidence>
<organism evidence="4">
    <name type="scientific">Chrysotila carterae</name>
    <name type="common">Marine alga</name>
    <name type="synonym">Syracosphaera carterae</name>
    <dbReference type="NCBI Taxonomy" id="13221"/>
    <lineage>
        <taxon>Eukaryota</taxon>
        <taxon>Haptista</taxon>
        <taxon>Haptophyta</taxon>
        <taxon>Prymnesiophyceae</taxon>
        <taxon>Isochrysidales</taxon>
        <taxon>Isochrysidaceae</taxon>
        <taxon>Chrysotila</taxon>
    </lineage>
</organism>
<dbReference type="SUPFAM" id="SSF47616">
    <property type="entry name" value="GST C-terminal domain-like"/>
    <property type="match status" value="1"/>
</dbReference>
<evidence type="ECO:0000313" key="4">
    <source>
        <dbReference type="EMBL" id="CAE0766882.1"/>
    </source>
</evidence>
<name>A0A7S4F181_CHRCT</name>
<dbReference type="SUPFAM" id="SSF52833">
    <property type="entry name" value="Thioredoxin-like"/>
    <property type="match status" value="1"/>
</dbReference>
<dbReference type="CDD" id="cd03044">
    <property type="entry name" value="GST_N_EF1Bgamma"/>
    <property type="match status" value="1"/>
</dbReference>
<accession>A0A7S4F181</accession>
<dbReference type="InterPro" id="IPR040079">
    <property type="entry name" value="Glutathione_S-Trfase"/>
</dbReference>
<dbReference type="InterPro" id="IPR036249">
    <property type="entry name" value="Thioredoxin-like_sf"/>
</dbReference>
<dbReference type="InterPro" id="IPR010987">
    <property type="entry name" value="Glutathione-S-Trfase_C-like"/>
</dbReference>
<dbReference type="SFLD" id="SFLDG00358">
    <property type="entry name" value="Main_(cytGST)"/>
    <property type="match status" value="1"/>
</dbReference>
<dbReference type="InterPro" id="IPR004046">
    <property type="entry name" value="GST_C"/>
</dbReference>
<dbReference type="PROSITE" id="PS50405">
    <property type="entry name" value="GST_CTER"/>
    <property type="match status" value="1"/>
</dbReference>
<dbReference type="Pfam" id="PF02798">
    <property type="entry name" value="GST_N"/>
    <property type="match status" value="1"/>
</dbReference>
<proteinExistence type="predicted"/>
<protein>
    <recommendedName>
        <fullName evidence="5">Elongation factor 1-gamma</fullName>
    </recommendedName>
</protein>
<dbReference type="GO" id="GO:0005737">
    <property type="term" value="C:cytoplasm"/>
    <property type="evidence" value="ECO:0007669"/>
    <property type="project" value="TreeGrafter"/>
</dbReference>
<evidence type="ECO:0000259" key="2">
    <source>
        <dbReference type="PROSITE" id="PS50404"/>
    </source>
</evidence>
<dbReference type="CDD" id="cd03181">
    <property type="entry name" value="GST_C_EF1Bgamma_like"/>
    <property type="match status" value="1"/>
</dbReference>
<dbReference type="PROSITE" id="PS50404">
    <property type="entry name" value="GST_NTER"/>
    <property type="match status" value="1"/>
</dbReference>
<dbReference type="Gene3D" id="3.40.30.10">
    <property type="entry name" value="Glutaredoxin"/>
    <property type="match status" value="1"/>
</dbReference>